<evidence type="ECO:0000313" key="1">
    <source>
        <dbReference type="EMBL" id="KAG0434383.1"/>
    </source>
</evidence>
<proteinExistence type="predicted"/>
<comment type="caution">
    <text evidence="1">The sequence shown here is derived from an EMBL/GenBank/DDBJ whole genome shotgun (WGS) entry which is preliminary data.</text>
</comment>
<protein>
    <submittedName>
        <fullName evidence="1">Uncharacterized protein</fullName>
    </submittedName>
</protein>
<reference evidence="1 2" key="1">
    <citation type="journal article" date="2020" name="Cell">
        <title>Large-Scale Comparative Analyses of Tick Genomes Elucidate Their Genetic Diversity and Vector Capacities.</title>
        <authorList>
            <consortium name="Tick Genome and Microbiome Consortium (TIGMIC)"/>
            <person name="Jia N."/>
            <person name="Wang J."/>
            <person name="Shi W."/>
            <person name="Du L."/>
            <person name="Sun Y."/>
            <person name="Zhan W."/>
            <person name="Jiang J.F."/>
            <person name="Wang Q."/>
            <person name="Zhang B."/>
            <person name="Ji P."/>
            <person name="Bell-Sakyi L."/>
            <person name="Cui X.M."/>
            <person name="Yuan T.T."/>
            <person name="Jiang B.G."/>
            <person name="Yang W.F."/>
            <person name="Lam T.T."/>
            <person name="Chang Q.C."/>
            <person name="Ding S.J."/>
            <person name="Wang X.J."/>
            <person name="Zhu J.G."/>
            <person name="Ruan X.D."/>
            <person name="Zhao L."/>
            <person name="Wei J.T."/>
            <person name="Ye R.Z."/>
            <person name="Que T.C."/>
            <person name="Du C.H."/>
            <person name="Zhou Y.H."/>
            <person name="Cheng J.X."/>
            <person name="Dai P.F."/>
            <person name="Guo W.B."/>
            <person name="Han X.H."/>
            <person name="Huang E.J."/>
            <person name="Li L.F."/>
            <person name="Wei W."/>
            <person name="Gao Y.C."/>
            <person name="Liu J.Z."/>
            <person name="Shao H.Z."/>
            <person name="Wang X."/>
            <person name="Wang C.C."/>
            <person name="Yang T.C."/>
            <person name="Huo Q.B."/>
            <person name="Li W."/>
            <person name="Chen H.Y."/>
            <person name="Chen S.E."/>
            <person name="Zhou L.G."/>
            <person name="Ni X.B."/>
            <person name="Tian J.H."/>
            <person name="Sheng Y."/>
            <person name="Liu T."/>
            <person name="Pan Y.S."/>
            <person name="Xia L.Y."/>
            <person name="Li J."/>
            <person name="Zhao F."/>
            <person name="Cao W.C."/>
        </authorList>
    </citation>
    <scope>NUCLEOTIDE SEQUENCE [LARGE SCALE GENOMIC DNA]</scope>
    <source>
        <strain evidence="1">Iper-2018</strain>
    </source>
</reference>
<dbReference type="EMBL" id="JABSTQ010008555">
    <property type="protein sequence ID" value="KAG0434383.1"/>
    <property type="molecule type" value="Genomic_DNA"/>
</dbReference>
<name>A0AC60QJT0_IXOPE</name>
<dbReference type="Proteomes" id="UP000805193">
    <property type="component" value="Unassembled WGS sequence"/>
</dbReference>
<accession>A0AC60QJT0</accession>
<gene>
    <name evidence="1" type="ORF">HPB47_019151</name>
</gene>
<keyword evidence="2" id="KW-1185">Reference proteome</keyword>
<evidence type="ECO:0000313" key="2">
    <source>
        <dbReference type="Proteomes" id="UP000805193"/>
    </source>
</evidence>
<organism evidence="1 2">
    <name type="scientific">Ixodes persulcatus</name>
    <name type="common">Taiga tick</name>
    <dbReference type="NCBI Taxonomy" id="34615"/>
    <lineage>
        <taxon>Eukaryota</taxon>
        <taxon>Metazoa</taxon>
        <taxon>Ecdysozoa</taxon>
        <taxon>Arthropoda</taxon>
        <taxon>Chelicerata</taxon>
        <taxon>Arachnida</taxon>
        <taxon>Acari</taxon>
        <taxon>Parasitiformes</taxon>
        <taxon>Ixodida</taxon>
        <taxon>Ixodoidea</taxon>
        <taxon>Ixodidae</taxon>
        <taxon>Ixodinae</taxon>
        <taxon>Ixodes</taxon>
    </lineage>
</organism>
<sequence length="121" mass="14058">MKSWFLKKLCRLQREAAVKPVRLLSRKHVFFSNIEKLNAKRAVQLFSPEMTTVLKHTQEQAGHTITAHNRYTNATQICVSRITQTTLNPRLGVWLEFSFQAYLKLIKSTVSPSQFLMTDTY</sequence>